<dbReference type="Pfam" id="PF11855">
    <property type="entry name" value="DUF3375"/>
    <property type="match status" value="1"/>
</dbReference>
<dbReference type="AlphaFoldDB" id="A0A368JUX5"/>
<keyword evidence="1" id="KW-0175">Coiled coil</keyword>
<protein>
    <submittedName>
        <fullName evidence="2">DUF3375 domain-containing protein</fullName>
    </submittedName>
</protein>
<keyword evidence="3" id="KW-1185">Reference proteome</keyword>
<evidence type="ECO:0000256" key="1">
    <source>
        <dbReference type="SAM" id="Coils"/>
    </source>
</evidence>
<sequence>MLYPKYQAFFNPERTPVPLKVLRARTAPLILSFLQENFKNTDYTPALTNERLVNNLADFLETWNTRDDEGDLASAVLGFDDRAAKFIRDWVREGYLTLYSDDQGQDMHSLTPDMENVLDWVASLMRKQSFVGTESRFLDIVNKLRDLVQNTSEDWQTKVTELEKQKLAIDEQIRQLTLTQTVQTFEDYQIKERFQEVNLLSRSMLRDFREVESNFRDITQRIYQKQAALDQTKGGLLGYALDALYELRQTDQGRSFEAFYQHLTDPAQKAELDNLIRQVFELLNKRGLPPEDTFVRKIKFYLHSEGQKVNASFYLLAKKLEKIISEKNRMERRKSLMLINEIRALAFEMMDNPPKDEAFLEIDGRPDYLSTDTTISLQERESKIMPRALSVAESEETDFDLLVSQWVIDKSVLLANIKYLLRSEAQVTLRRVVDEFGLTHGLTELMAYGSIAASSEKHIINDARKEIFVISPTNSVPQRMVDFPEIIFCR</sequence>
<organism evidence="2 3">
    <name type="scientific">Larkinella punicea</name>
    <dbReference type="NCBI Taxonomy" id="2315727"/>
    <lineage>
        <taxon>Bacteria</taxon>
        <taxon>Pseudomonadati</taxon>
        <taxon>Bacteroidota</taxon>
        <taxon>Cytophagia</taxon>
        <taxon>Cytophagales</taxon>
        <taxon>Spirosomataceae</taxon>
        <taxon>Larkinella</taxon>
    </lineage>
</organism>
<dbReference type="EMBL" id="QOWE01000001">
    <property type="protein sequence ID" value="RCR71470.1"/>
    <property type="molecule type" value="Genomic_DNA"/>
</dbReference>
<feature type="coiled-coil region" evidence="1">
    <location>
        <begin position="145"/>
        <end position="179"/>
    </location>
</feature>
<evidence type="ECO:0000313" key="3">
    <source>
        <dbReference type="Proteomes" id="UP000253383"/>
    </source>
</evidence>
<dbReference type="Proteomes" id="UP000253383">
    <property type="component" value="Unassembled WGS sequence"/>
</dbReference>
<reference evidence="2 3" key="1">
    <citation type="submission" date="2018-07" db="EMBL/GenBank/DDBJ databases">
        <title>Genome analysis of Larkinella rosea.</title>
        <authorList>
            <person name="Zhou Z."/>
            <person name="Wang G."/>
        </authorList>
    </citation>
    <scope>NUCLEOTIDE SEQUENCE [LARGE SCALE GENOMIC DNA]</scope>
    <source>
        <strain evidence="3">zzj9</strain>
    </source>
</reference>
<evidence type="ECO:0000313" key="2">
    <source>
        <dbReference type="EMBL" id="RCR71470.1"/>
    </source>
</evidence>
<proteinExistence type="predicted"/>
<comment type="caution">
    <text evidence="2">The sequence shown here is derived from an EMBL/GenBank/DDBJ whole genome shotgun (WGS) entry which is preliminary data.</text>
</comment>
<dbReference type="OrthoDB" id="138803at2"/>
<gene>
    <name evidence="2" type="ORF">DUE52_00605</name>
</gene>
<dbReference type="InterPro" id="IPR021804">
    <property type="entry name" value="DUF3375"/>
</dbReference>
<name>A0A368JUX5_9BACT</name>
<dbReference type="RefSeq" id="WP_114404002.1">
    <property type="nucleotide sequence ID" value="NZ_QOWE01000001.1"/>
</dbReference>
<accession>A0A368JUX5</accession>